<evidence type="ECO:0000313" key="2">
    <source>
        <dbReference type="Proteomes" id="UP000001491"/>
    </source>
</evidence>
<dbReference type="EMBL" id="FM864216">
    <property type="protein sequence ID" value="CAT05192.1"/>
    <property type="molecule type" value="Genomic_DNA"/>
</dbReference>
<dbReference type="KEGG" id="mco:MCJ_004870"/>
<accession>C5J6S9</accession>
<sequence length="144" mass="17264">MELNKSLEHQVAIDLYNAITQKIGVQLPFWYQINEQDRNRAIVIENSNNENIFPIYYNQQTFNISLKISYIDNLEHSKKQLDNANLITQALQEINKGNNWRLLTKFINNKIVYSKNQNYHLNNFYFDVVSQTYQWEVDLFIEKI</sequence>
<dbReference type="Proteomes" id="UP000001491">
    <property type="component" value="Chromosome"/>
</dbReference>
<dbReference type="HOGENOM" id="CLU_1794355_0_0_14"/>
<protein>
    <submittedName>
        <fullName evidence="1">Uncharacterized protein</fullName>
    </submittedName>
</protein>
<keyword evidence="2" id="KW-1185">Reference proteome</keyword>
<dbReference type="AlphaFoldDB" id="C5J6S9"/>
<organism evidence="1 2">
    <name type="scientific">Mesomycoplasma conjunctivae (strain ATCC 25834 / NCTC 10147 / HRC/581)</name>
    <name type="common">Mycoplasma conjunctivae</name>
    <dbReference type="NCBI Taxonomy" id="572263"/>
    <lineage>
        <taxon>Bacteria</taxon>
        <taxon>Bacillati</taxon>
        <taxon>Mycoplasmatota</taxon>
        <taxon>Mycoplasmoidales</taxon>
        <taxon>Metamycoplasmataceae</taxon>
        <taxon>Mesomycoplasma</taxon>
    </lineage>
</organism>
<name>C5J6S9_MESCH</name>
<reference evidence="2" key="1">
    <citation type="journal article" date="2009" name="BMC Bioinformatics">
        <title>The Mycoplasma conjunctivae genome sequencing, annotation and analysis.</title>
        <authorList>
            <person name="Calderon-Copete S.P."/>
            <person name="Wigger G."/>
            <person name="Wunderlin C."/>
            <person name="Schmidheini T."/>
            <person name="Frey J."/>
            <person name="Quail M.A."/>
            <person name="Falquet L."/>
        </authorList>
    </citation>
    <scope>NUCLEOTIDE SEQUENCE [LARGE SCALE GENOMIC DNA]</scope>
    <source>
        <strain evidence="2">ATCC 25834 / NCTC 10147 / HRC/581</strain>
    </source>
</reference>
<proteinExistence type="predicted"/>
<evidence type="ECO:0000313" key="1">
    <source>
        <dbReference type="EMBL" id="CAT05192.1"/>
    </source>
</evidence>
<gene>
    <name evidence="1" type="ordered locus">MCJ_004870</name>
</gene>